<dbReference type="RefSeq" id="WP_214420778.1">
    <property type="nucleotide sequence ID" value="NZ_CP075546.1"/>
</dbReference>
<evidence type="ECO:0000256" key="6">
    <source>
        <dbReference type="ARBA" id="ARBA00023004"/>
    </source>
</evidence>
<keyword evidence="6" id="KW-0408">Iron</keyword>
<comment type="cofactor">
    <cofactor evidence="1">
        <name>pyridoxal 5'-phosphate</name>
        <dbReference type="ChEBI" id="CHEBI:597326"/>
    </cofactor>
</comment>
<dbReference type="GO" id="GO:0051539">
    <property type="term" value="F:4 iron, 4 sulfur cluster binding"/>
    <property type="evidence" value="ECO:0007669"/>
    <property type="project" value="UniProtKB-KW"/>
</dbReference>
<evidence type="ECO:0000313" key="8">
    <source>
        <dbReference type="EMBL" id="QVV90001.1"/>
    </source>
</evidence>
<dbReference type="EMBL" id="CP075546">
    <property type="protein sequence ID" value="QVV90001.1"/>
    <property type="molecule type" value="Genomic_DNA"/>
</dbReference>
<sequence length="387" mass="44331">MKGTYITDITRIPYFQSLKKSEQESLLQVTERFPFRASRHYLSLIDWNNPNDPLKRIIFPDPGELSMIGSRDPSQEQNYTVQHGLQHKYPQTSLFLLSDECGGICRFCFRKRLFMDCQRQTARDYTPALGYIRDHTEVTDVLLSGGDPLILSTPHLRKVINELKSIDHVGIIRIGTKMLAYNPGRITGDPDFISLINESSKENKKIYIMAHFNHPAEISPESIQAIGMLQQAGAIIVNQTPVIDGVNNNPAIMAQLFKKLSFLGISPYYVFQCRPTIGNQIYTVPVEKSYQIMHTAFKQCSGLAKRARFIMSHSTGKVEVVGMNNHNIFMRYHQAADPEDYDKFMISHSNPQARWFDDYEPFTPGTGPIREWLFEYDPAAYREVATY</sequence>
<dbReference type="PANTHER" id="PTHR30538:SF0">
    <property type="entry name" value="L-LYSINE 2,3-AMINOMUTASE AQ_1632-RELATED"/>
    <property type="match status" value="1"/>
</dbReference>
<dbReference type="SFLD" id="SFLDS00029">
    <property type="entry name" value="Radical_SAM"/>
    <property type="match status" value="1"/>
</dbReference>
<protein>
    <submittedName>
        <fullName evidence="8">KamA family radical SAM protein</fullName>
    </submittedName>
</protein>
<dbReference type="PANTHER" id="PTHR30538">
    <property type="entry name" value="LYSINE 2,3-AMINOMUTASE-RELATED"/>
    <property type="match status" value="1"/>
</dbReference>
<keyword evidence="5" id="KW-0663">Pyridoxal phosphate</keyword>
<gene>
    <name evidence="8" type="ORF">KHC33_05765</name>
</gene>
<dbReference type="InterPro" id="IPR013785">
    <property type="entry name" value="Aldolase_TIM"/>
</dbReference>
<proteinExistence type="predicted"/>
<dbReference type="SUPFAM" id="SSF102114">
    <property type="entry name" value="Radical SAM enzymes"/>
    <property type="match status" value="1"/>
</dbReference>
<dbReference type="Gene3D" id="3.20.20.70">
    <property type="entry name" value="Aldolase class I"/>
    <property type="match status" value="1"/>
</dbReference>
<name>A0A8E7EKR2_9EURY</name>
<evidence type="ECO:0000256" key="7">
    <source>
        <dbReference type="ARBA" id="ARBA00023014"/>
    </source>
</evidence>
<dbReference type="Proteomes" id="UP000680656">
    <property type="component" value="Chromosome"/>
</dbReference>
<dbReference type="AlphaFoldDB" id="A0A8E7EKR2"/>
<dbReference type="NCBIfam" id="TIGR00238">
    <property type="entry name" value="KamA family radical SAM protein"/>
    <property type="match status" value="1"/>
</dbReference>
<keyword evidence="7" id="KW-0411">Iron-sulfur</keyword>
<evidence type="ECO:0000256" key="5">
    <source>
        <dbReference type="ARBA" id="ARBA00022898"/>
    </source>
</evidence>
<dbReference type="KEGG" id="mrtj:KHC33_05765"/>
<evidence type="ECO:0000256" key="4">
    <source>
        <dbReference type="ARBA" id="ARBA00022723"/>
    </source>
</evidence>
<dbReference type="InterPro" id="IPR007197">
    <property type="entry name" value="rSAM"/>
</dbReference>
<evidence type="ECO:0000256" key="1">
    <source>
        <dbReference type="ARBA" id="ARBA00001933"/>
    </source>
</evidence>
<organism evidence="8 9">
    <name type="scientific">Methanospirillum purgamenti</name>
    <dbReference type="NCBI Taxonomy" id="2834276"/>
    <lineage>
        <taxon>Archaea</taxon>
        <taxon>Methanobacteriati</taxon>
        <taxon>Methanobacteriota</taxon>
        <taxon>Stenosarchaea group</taxon>
        <taxon>Methanomicrobia</taxon>
        <taxon>Methanomicrobiales</taxon>
        <taxon>Methanospirillaceae</taxon>
        <taxon>Methanospirillum</taxon>
    </lineage>
</organism>
<evidence type="ECO:0000256" key="2">
    <source>
        <dbReference type="ARBA" id="ARBA00022485"/>
    </source>
</evidence>
<dbReference type="CDD" id="cd01335">
    <property type="entry name" value="Radical_SAM"/>
    <property type="match status" value="1"/>
</dbReference>
<keyword evidence="3" id="KW-0949">S-adenosyl-L-methionine</keyword>
<dbReference type="InterPro" id="IPR003739">
    <property type="entry name" value="Lys_aminomutase/Glu_NH3_mut"/>
</dbReference>
<evidence type="ECO:0000256" key="3">
    <source>
        <dbReference type="ARBA" id="ARBA00022691"/>
    </source>
</evidence>
<keyword evidence="4" id="KW-0479">Metal-binding</keyword>
<dbReference type="SFLD" id="SFLDG01070">
    <property type="entry name" value="PLP-dependent"/>
    <property type="match status" value="1"/>
</dbReference>
<keyword evidence="9" id="KW-1185">Reference proteome</keyword>
<dbReference type="InterPro" id="IPR058240">
    <property type="entry name" value="rSAM_sf"/>
</dbReference>
<dbReference type="GeneID" id="65096671"/>
<dbReference type="GO" id="GO:0046872">
    <property type="term" value="F:metal ion binding"/>
    <property type="evidence" value="ECO:0007669"/>
    <property type="project" value="UniProtKB-KW"/>
</dbReference>
<evidence type="ECO:0000313" key="9">
    <source>
        <dbReference type="Proteomes" id="UP000680656"/>
    </source>
</evidence>
<dbReference type="GO" id="GO:0003824">
    <property type="term" value="F:catalytic activity"/>
    <property type="evidence" value="ECO:0007669"/>
    <property type="project" value="InterPro"/>
</dbReference>
<keyword evidence="2" id="KW-0004">4Fe-4S</keyword>
<reference evidence="8 9" key="1">
    <citation type="submission" date="2021-05" db="EMBL/GenBank/DDBJ databases">
        <title>A novel Methanospirillum isolate from a pyrite-forming mixed culture.</title>
        <authorList>
            <person name="Bunk B."/>
            <person name="Sproer C."/>
            <person name="Spring S."/>
            <person name="Pester M."/>
        </authorList>
    </citation>
    <scope>NUCLEOTIDE SEQUENCE [LARGE SCALE GENOMIC DNA]</scope>
    <source>
        <strain evidence="8 9">J.3.6.1-F.2.7.3</strain>
    </source>
</reference>
<accession>A0A8E7EKR2</accession>